<accession>A0A2P5EYW4</accession>
<organism evidence="1 2">
    <name type="scientific">Trema orientale</name>
    <name type="common">Charcoal tree</name>
    <name type="synonym">Celtis orientalis</name>
    <dbReference type="NCBI Taxonomy" id="63057"/>
    <lineage>
        <taxon>Eukaryota</taxon>
        <taxon>Viridiplantae</taxon>
        <taxon>Streptophyta</taxon>
        <taxon>Embryophyta</taxon>
        <taxon>Tracheophyta</taxon>
        <taxon>Spermatophyta</taxon>
        <taxon>Magnoliopsida</taxon>
        <taxon>eudicotyledons</taxon>
        <taxon>Gunneridae</taxon>
        <taxon>Pentapetalae</taxon>
        <taxon>rosids</taxon>
        <taxon>fabids</taxon>
        <taxon>Rosales</taxon>
        <taxon>Cannabaceae</taxon>
        <taxon>Trema</taxon>
    </lineage>
</organism>
<keyword evidence="2" id="KW-1185">Reference proteome</keyword>
<name>A0A2P5EYW4_TREOI</name>
<dbReference type="OrthoDB" id="10277062at2759"/>
<comment type="caution">
    <text evidence="1">The sequence shown here is derived from an EMBL/GenBank/DDBJ whole genome shotgun (WGS) entry which is preliminary data.</text>
</comment>
<reference evidence="2" key="1">
    <citation type="submission" date="2016-06" db="EMBL/GenBank/DDBJ databases">
        <title>Parallel loss of symbiosis genes in relatives of nitrogen-fixing non-legume Parasponia.</title>
        <authorList>
            <person name="Van Velzen R."/>
            <person name="Holmer R."/>
            <person name="Bu F."/>
            <person name="Rutten L."/>
            <person name="Van Zeijl A."/>
            <person name="Liu W."/>
            <person name="Santuari L."/>
            <person name="Cao Q."/>
            <person name="Sharma T."/>
            <person name="Shen D."/>
            <person name="Roswanjaya Y."/>
            <person name="Wardhani T."/>
            <person name="Kalhor M.S."/>
            <person name="Jansen J."/>
            <person name="Van den Hoogen J."/>
            <person name="Gungor B."/>
            <person name="Hartog M."/>
            <person name="Hontelez J."/>
            <person name="Verver J."/>
            <person name="Yang W.-C."/>
            <person name="Schijlen E."/>
            <person name="Repin R."/>
            <person name="Schilthuizen M."/>
            <person name="Schranz E."/>
            <person name="Heidstra R."/>
            <person name="Miyata K."/>
            <person name="Fedorova E."/>
            <person name="Kohlen W."/>
            <person name="Bisseling T."/>
            <person name="Smit S."/>
            <person name="Geurts R."/>
        </authorList>
    </citation>
    <scope>NUCLEOTIDE SEQUENCE [LARGE SCALE GENOMIC DNA]</scope>
    <source>
        <strain evidence="2">cv. RG33-2</strain>
    </source>
</reference>
<dbReference type="EMBL" id="JXTC01000081">
    <property type="protein sequence ID" value="PON90722.1"/>
    <property type="molecule type" value="Genomic_DNA"/>
</dbReference>
<evidence type="ECO:0000313" key="2">
    <source>
        <dbReference type="Proteomes" id="UP000237000"/>
    </source>
</evidence>
<dbReference type="AlphaFoldDB" id="A0A2P5EYW4"/>
<proteinExistence type="predicted"/>
<sequence>MFHFTLMIATPRPEQSLHCLSPIKTHSDVETQPADEAPVPTLFYGSYLVDAEEDEFPFCLLFKSTPILVFLYSL</sequence>
<gene>
    <name evidence="1" type="ORF">TorRG33x02_135790</name>
</gene>
<protein>
    <submittedName>
        <fullName evidence="1">Uncharacterized protein</fullName>
    </submittedName>
</protein>
<evidence type="ECO:0000313" key="1">
    <source>
        <dbReference type="EMBL" id="PON90722.1"/>
    </source>
</evidence>
<dbReference type="InParanoid" id="A0A2P5EYW4"/>
<dbReference type="Proteomes" id="UP000237000">
    <property type="component" value="Unassembled WGS sequence"/>
</dbReference>